<feature type="non-terminal residue" evidence="2">
    <location>
        <position position="201"/>
    </location>
</feature>
<dbReference type="Gene3D" id="1.20.120.1760">
    <property type="match status" value="1"/>
</dbReference>
<accession>A0A937VY50</accession>
<reference evidence="2" key="1">
    <citation type="submission" date="2019-03" db="EMBL/GenBank/DDBJ databases">
        <title>Lake Tanganyika Metagenome-Assembled Genomes (MAGs).</title>
        <authorList>
            <person name="Tran P."/>
        </authorList>
    </citation>
    <scope>NUCLEOTIDE SEQUENCE</scope>
    <source>
        <strain evidence="2">K_DeepCast_65m_m2_066</strain>
    </source>
</reference>
<dbReference type="InterPro" id="IPR000462">
    <property type="entry name" value="CDP-OH_P_trans"/>
</dbReference>
<feature type="transmembrane region" description="Helical" evidence="1">
    <location>
        <begin position="79"/>
        <end position="112"/>
    </location>
</feature>
<feature type="transmembrane region" description="Helical" evidence="1">
    <location>
        <begin position="158"/>
        <end position="176"/>
    </location>
</feature>
<evidence type="ECO:0000256" key="1">
    <source>
        <dbReference type="SAM" id="Phobius"/>
    </source>
</evidence>
<dbReference type="EMBL" id="VGLS01000008">
    <property type="protein sequence ID" value="MBM3222305.1"/>
    <property type="molecule type" value="Genomic_DNA"/>
</dbReference>
<evidence type="ECO:0008006" key="4">
    <source>
        <dbReference type="Google" id="ProtNLM"/>
    </source>
</evidence>
<feature type="transmembrane region" description="Helical" evidence="1">
    <location>
        <begin position="133"/>
        <end position="152"/>
    </location>
</feature>
<organism evidence="2 3">
    <name type="scientific">Tectimicrobiota bacterium</name>
    <dbReference type="NCBI Taxonomy" id="2528274"/>
    <lineage>
        <taxon>Bacteria</taxon>
        <taxon>Pseudomonadati</taxon>
        <taxon>Nitrospinota/Tectimicrobiota group</taxon>
        <taxon>Candidatus Tectimicrobiota</taxon>
    </lineage>
</organism>
<comment type="caution">
    <text evidence="2">The sequence shown here is derived from an EMBL/GenBank/DDBJ whole genome shotgun (WGS) entry which is preliminary data.</text>
</comment>
<dbReference type="GO" id="GO:0016780">
    <property type="term" value="F:phosphotransferase activity, for other substituted phosphate groups"/>
    <property type="evidence" value="ECO:0007669"/>
    <property type="project" value="InterPro"/>
</dbReference>
<keyword evidence="1" id="KW-1133">Transmembrane helix</keyword>
<dbReference type="AlphaFoldDB" id="A0A937VY50"/>
<gene>
    <name evidence="2" type="ORF">FJZ47_00665</name>
</gene>
<proteinExistence type="predicted"/>
<sequence>MRHVYLAVARGLTLARCGSIPLFLWLMIDTAQSGSVQARVSLLLVYVGAILSDFFDGRLARKAGAASYGWGQMDAAADIAFTSLSLAAAAWLGLVGPWVSAGVACLGGRFLLRNLRGQLLPTGRLVEDRAGKAAGVIYYLLVGAITLELAIQSTSGRWMLARAGDAVFLYTLYLLLRRRSRPQGRYSQGSRATSLRHMGAH</sequence>
<protein>
    <recommendedName>
        <fullName evidence="4">CDP-alcohol phosphatidyltransferase family protein</fullName>
    </recommendedName>
</protein>
<keyword evidence="1" id="KW-0812">Transmembrane</keyword>
<name>A0A937VY50_UNCTE</name>
<evidence type="ECO:0000313" key="3">
    <source>
        <dbReference type="Proteomes" id="UP000712673"/>
    </source>
</evidence>
<dbReference type="GO" id="GO:0016020">
    <property type="term" value="C:membrane"/>
    <property type="evidence" value="ECO:0007669"/>
    <property type="project" value="InterPro"/>
</dbReference>
<evidence type="ECO:0000313" key="2">
    <source>
        <dbReference type="EMBL" id="MBM3222305.1"/>
    </source>
</evidence>
<keyword evidence="1" id="KW-0472">Membrane</keyword>
<dbReference type="Proteomes" id="UP000712673">
    <property type="component" value="Unassembled WGS sequence"/>
</dbReference>
<dbReference type="Pfam" id="PF01066">
    <property type="entry name" value="CDP-OH_P_transf"/>
    <property type="match status" value="1"/>
</dbReference>
<dbReference type="InterPro" id="IPR043130">
    <property type="entry name" value="CDP-OH_PTrfase_TM_dom"/>
</dbReference>
<feature type="transmembrane region" description="Helical" evidence="1">
    <location>
        <begin position="6"/>
        <end position="28"/>
    </location>
</feature>
<dbReference type="GO" id="GO:0008654">
    <property type="term" value="P:phospholipid biosynthetic process"/>
    <property type="evidence" value="ECO:0007669"/>
    <property type="project" value="InterPro"/>
</dbReference>